<dbReference type="AlphaFoldDB" id="A0A0B5DRP1"/>
<evidence type="ECO:0000256" key="7">
    <source>
        <dbReference type="ARBA" id="ARBA00023136"/>
    </source>
</evidence>
<evidence type="ECO:0000256" key="6">
    <source>
        <dbReference type="ARBA" id="ARBA00022989"/>
    </source>
</evidence>
<evidence type="ECO:0000259" key="9">
    <source>
        <dbReference type="Pfam" id="PF13231"/>
    </source>
</evidence>
<feature type="transmembrane region" description="Helical" evidence="8">
    <location>
        <begin position="66"/>
        <end position="83"/>
    </location>
</feature>
<evidence type="ECO:0000256" key="8">
    <source>
        <dbReference type="SAM" id="Phobius"/>
    </source>
</evidence>
<feature type="transmembrane region" description="Helical" evidence="8">
    <location>
        <begin position="259"/>
        <end position="277"/>
    </location>
</feature>
<reference evidence="10 11" key="1">
    <citation type="journal article" date="2014" name="Int. J. Syst. Evol. Microbiol.">
        <title>Celeribacter indicus sp. nov., a polycyclic aromatic hydrocarbon-degrading bacterium from deep-sea sediment and reclassification of Huaishuia halophila as Celeribacter halophilus comb. nov.</title>
        <authorList>
            <person name="Lai Q."/>
            <person name="Cao J."/>
            <person name="Yuan J."/>
            <person name="Li F."/>
            <person name="Shao Z."/>
        </authorList>
    </citation>
    <scope>NUCLEOTIDE SEQUENCE [LARGE SCALE GENOMIC DNA]</scope>
    <source>
        <strain evidence="10">P73</strain>
    </source>
</reference>
<evidence type="ECO:0000256" key="2">
    <source>
        <dbReference type="ARBA" id="ARBA00022475"/>
    </source>
</evidence>
<evidence type="ECO:0000256" key="4">
    <source>
        <dbReference type="ARBA" id="ARBA00022679"/>
    </source>
</evidence>
<dbReference type="Proteomes" id="UP000031521">
    <property type="component" value="Chromosome"/>
</dbReference>
<dbReference type="GO" id="GO:0009103">
    <property type="term" value="P:lipopolysaccharide biosynthetic process"/>
    <property type="evidence" value="ECO:0007669"/>
    <property type="project" value="UniProtKB-ARBA"/>
</dbReference>
<keyword evidence="5 8" id="KW-0812">Transmembrane</keyword>
<feature type="transmembrane region" description="Helical" evidence="8">
    <location>
        <begin position="229"/>
        <end position="247"/>
    </location>
</feature>
<dbReference type="PANTHER" id="PTHR33908">
    <property type="entry name" value="MANNOSYLTRANSFERASE YKCB-RELATED"/>
    <property type="match status" value="1"/>
</dbReference>
<keyword evidence="2" id="KW-1003">Cell membrane</keyword>
<evidence type="ECO:0000256" key="3">
    <source>
        <dbReference type="ARBA" id="ARBA00022676"/>
    </source>
</evidence>
<evidence type="ECO:0000313" key="11">
    <source>
        <dbReference type="Proteomes" id="UP000031521"/>
    </source>
</evidence>
<feature type="transmembrane region" description="Helical" evidence="8">
    <location>
        <begin position="142"/>
        <end position="167"/>
    </location>
</feature>
<organism evidence="10 11">
    <name type="scientific">Celeribacter indicus</name>
    <dbReference type="NCBI Taxonomy" id="1208324"/>
    <lineage>
        <taxon>Bacteria</taxon>
        <taxon>Pseudomonadati</taxon>
        <taxon>Pseudomonadota</taxon>
        <taxon>Alphaproteobacteria</taxon>
        <taxon>Rhodobacterales</taxon>
        <taxon>Roseobacteraceae</taxon>
        <taxon>Celeribacter</taxon>
    </lineage>
</organism>
<feature type="transmembrane region" description="Helical" evidence="8">
    <location>
        <begin position="89"/>
        <end position="107"/>
    </location>
</feature>
<dbReference type="Pfam" id="PF13231">
    <property type="entry name" value="PMT_2"/>
    <property type="match status" value="1"/>
</dbReference>
<proteinExistence type="predicted"/>
<evidence type="ECO:0000256" key="1">
    <source>
        <dbReference type="ARBA" id="ARBA00004651"/>
    </source>
</evidence>
<keyword evidence="7 8" id="KW-0472">Membrane</keyword>
<dbReference type="HOGENOM" id="CLU_016165_3_0_5"/>
<feature type="transmembrane region" description="Helical" evidence="8">
    <location>
        <begin position="307"/>
        <end position="328"/>
    </location>
</feature>
<dbReference type="STRING" id="1208324.P73_1478"/>
<accession>A0A0B5DRP1</accession>
<dbReference type="KEGG" id="cid:P73_1478"/>
<dbReference type="EMBL" id="CP004393">
    <property type="protein sequence ID" value="AJE46193.1"/>
    <property type="molecule type" value="Genomic_DNA"/>
</dbReference>
<keyword evidence="6 8" id="KW-1133">Transmembrane helix</keyword>
<dbReference type="PANTHER" id="PTHR33908:SF11">
    <property type="entry name" value="MEMBRANE PROTEIN"/>
    <property type="match status" value="1"/>
</dbReference>
<feature type="domain" description="Glycosyltransferase RgtA/B/C/D-like" evidence="9">
    <location>
        <begin position="37"/>
        <end position="196"/>
    </location>
</feature>
<keyword evidence="4" id="KW-0808">Transferase</keyword>
<feature type="transmembrane region" description="Helical" evidence="8">
    <location>
        <begin position="179"/>
        <end position="199"/>
    </location>
</feature>
<evidence type="ECO:0000313" key="10">
    <source>
        <dbReference type="EMBL" id="AJE46193.1"/>
    </source>
</evidence>
<name>A0A0B5DRP1_9RHOB</name>
<keyword evidence="3" id="KW-0328">Glycosyltransferase</keyword>
<gene>
    <name evidence="10" type="ORF">P73_1478</name>
</gene>
<feature type="transmembrane region" description="Helical" evidence="8">
    <location>
        <begin position="283"/>
        <end position="300"/>
    </location>
</feature>
<dbReference type="InterPro" id="IPR050297">
    <property type="entry name" value="LipidA_mod_glycosyltrf_83"/>
</dbReference>
<dbReference type="GO" id="GO:0005886">
    <property type="term" value="C:plasma membrane"/>
    <property type="evidence" value="ECO:0007669"/>
    <property type="project" value="UniProtKB-SubCell"/>
</dbReference>
<evidence type="ECO:0000256" key="5">
    <source>
        <dbReference type="ARBA" id="ARBA00022692"/>
    </source>
</evidence>
<protein>
    <recommendedName>
        <fullName evidence="9">Glycosyltransferase RgtA/B/C/D-like domain-containing protein</fullName>
    </recommendedName>
</protein>
<sequence>MAVALRLLALAFDRTDLFVDEVQYWFWGQNLDFGYYSKPPLIGWLIRLVTDLAGSDAAFWVRMPGAVLHGITALLLGALAARLADGRAALWTVAIYLTLPFTALGSVMISTDTVMAPAFAAALLFLFRLTESRRTSDALLTGLFAGLAVMAKYAGVYFLIGAGLAMLACPAMRIGWRQAALMLLAFAVVVAPNVVWNLSHDLTTVSHTMDNAGWVRTGARFHPGSLAEFFFSQFAVFGPVTFAALLWGYARPRLGTRRALALLSVPALMVVSVQALLDRAYANWAIATYFAGTVLAVLVLPRAGRIAALCVNLIPTLALPVLITLAPWPRTDSGPLLERYLGRHALSGSILALARAEGLPVVSDNRDILADLFYIGRDDTVRFYAAPEEGRASSYYAQMRPMPERLTGEVLMISTSDTGCPGARLEGLTLTGVWAGRDVVAQRVAATCLRGR</sequence>
<keyword evidence="11" id="KW-1185">Reference proteome</keyword>
<dbReference type="GO" id="GO:0016763">
    <property type="term" value="F:pentosyltransferase activity"/>
    <property type="evidence" value="ECO:0007669"/>
    <property type="project" value="TreeGrafter"/>
</dbReference>
<dbReference type="InterPro" id="IPR038731">
    <property type="entry name" value="RgtA/B/C-like"/>
</dbReference>
<comment type="subcellular location">
    <subcellularLocation>
        <location evidence="1">Cell membrane</location>
        <topology evidence="1">Multi-pass membrane protein</topology>
    </subcellularLocation>
</comment>